<evidence type="ECO:0000259" key="10">
    <source>
        <dbReference type="PROSITE" id="PS50110"/>
    </source>
</evidence>
<evidence type="ECO:0000256" key="9">
    <source>
        <dbReference type="PROSITE-ProRule" id="PRU01091"/>
    </source>
</evidence>
<dbReference type="EMBL" id="QFQB01000080">
    <property type="protein sequence ID" value="PZQ44731.1"/>
    <property type="molecule type" value="Genomic_DNA"/>
</dbReference>
<dbReference type="Proteomes" id="UP000249417">
    <property type="component" value="Unassembled WGS sequence"/>
</dbReference>
<evidence type="ECO:0000256" key="1">
    <source>
        <dbReference type="ARBA" id="ARBA00004496"/>
    </source>
</evidence>
<accession>A0A2W5MTX5</accession>
<dbReference type="InterPro" id="IPR011006">
    <property type="entry name" value="CheY-like_superfamily"/>
</dbReference>
<evidence type="ECO:0000313" key="12">
    <source>
        <dbReference type="EMBL" id="PZQ44731.1"/>
    </source>
</evidence>
<dbReference type="FunFam" id="1.10.10.10:FF:000099">
    <property type="entry name" value="Two-component system response regulator TorR"/>
    <property type="match status" value="1"/>
</dbReference>
<dbReference type="Gene3D" id="6.10.250.690">
    <property type="match status" value="1"/>
</dbReference>
<keyword evidence="2" id="KW-0963">Cytoplasm</keyword>
<sequence>MIEISQGKPPKMPKATILSVDDDEGLQTVVGHYLSGEGYSMLSARSGSELMAVLQDNTPNIILLDLTLPDTDGISLLAQLRGNAIPVIVVSGKTDTTEKIVCLEMGADDYLTKPFEMRELSARIKAVLRRAEDKAPAPANQSVEEAKTQTAFGDWILDRAQFQMFDANNRSADLTTGEYKLLEALVDAPNKVLSRERLFELTRESDYDSFDRAVDIQIGRLRKKLNDDPKEPQYIKTIRGVGYMFCGEIKNG</sequence>
<dbReference type="SMART" id="SM00448">
    <property type="entry name" value="REC"/>
    <property type="match status" value="1"/>
</dbReference>
<dbReference type="PROSITE" id="PS51755">
    <property type="entry name" value="OMPR_PHOB"/>
    <property type="match status" value="1"/>
</dbReference>
<dbReference type="SMART" id="SM00862">
    <property type="entry name" value="Trans_reg_C"/>
    <property type="match status" value="1"/>
</dbReference>
<evidence type="ECO:0000256" key="2">
    <source>
        <dbReference type="ARBA" id="ARBA00022490"/>
    </source>
</evidence>
<dbReference type="PROSITE" id="PS50110">
    <property type="entry name" value="RESPONSE_REGULATORY"/>
    <property type="match status" value="1"/>
</dbReference>
<dbReference type="InterPro" id="IPR016032">
    <property type="entry name" value="Sig_transdc_resp-reg_C-effctor"/>
</dbReference>
<keyword evidence="3 8" id="KW-0597">Phosphoprotein</keyword>
<protein>
    <submittedName>
        <fullName evidence="12">DNA-binding response regulator</fullName>
    </submittedName>
</protein>
<dbReference type="AlphaFoldDB" id="A0A2W5MTX5"/>
<evidence type="ECO:0000256" key="8">
    <source>
        <dbReference type="PROSITE-ProRule" id="PRU00169"/>
    </source>
</evidence>
<dbReference type="InterPro" id="IPR001867">
    <property type="entry name" value="OmpR/PhoB-type_DNA-bd"/>
</dbReference>
<dbReference type="GO" id="GO:0006355">
    <property type="term" value="P:regulation of DNA-templated transcription"/>
    <property type="evidence" value="ECO:0007669"/>
    <property type="project" value="InterPro"/>
</dbReference>
<dbReference type="GO" id="GO:0005829">
    <property type="term" value="C:cytosol"/>
    <property type="evidence" value="ECO:0007669"/>
    <property type="project" value="TreeGrafter"/>
</dbReference>
<keyword evidence="5" id="KW-0805">Transcription regulation</keyword>
<dbReference type="Gene3D" id="3.40.50.2300">
    <property type="match status" value="1"/>
</dbReference>
<evidence type="ECO:0000259" key="11">
    <source>
        <dbReference type="PROSITE" id="PS51755"/>
    </source>
</evidence>
<evidence type="ECO:0000256" key="5">
    <source>
        <dbReference type="ARBA" id="ARBA00023015"/>
    </source>
</evidence>
<name>A0A2W5MTX5_9BACT</name>
<dbReference type="GO" id="GO:0000156">
    <property type="term" value="F:phosphorelay response regulator activity"/>
    <property type="evidence" value="ECO:0007669"/>
    <property type="project" value="TreeGrafter"/>
</dbReference>
<evidence type="ECO:0000256" key="3">
    <source>
        <dbReference type="ARBA" id="ARBA00022553"/>
    </source>
</evidence>
<keyword evidence="6 9" id="KW-0238">DNA-binding</keyword>
<dbReference type="InterPro" id="IPR001789">
    <property type="entry name" value="Sig_transdc_resp-reg_receiver"/>
</dbReference>
<gene>
    <name evidence="12" type="ORF">DI551_09505</name>
</gene>
<keyword evidence="4" id="KW-0902">Two-component regulatory system</keyword>
<dbReference type="Gene3D" id="1.10.10.10">
    <property type="entry name" value="Winged helix-like DNA-binding domain superfamily/Winged helix DNA-binding domain"/>
    <property type="match status" value="1"/>
</dbReference>
<dbReference type="CDD" id="cd00383">
    <property type="entry name" value="trans_reg_C"/>
    <property type="match status" value="1"/>
</dbReference>
<evidence type="ECO:0000256" key="4">
    <source>
        <dbReference type="ARBA" id="ARBA00023012"/>
    </source>
</evidence>
<evidence type="ECO:0000256" key="7">
    <source>
        <dbReference type="ARBA" id="ARBA00023163"/>
    </source>
</evidence>
<dbReference type="PANTHER" id="PTHR48111">
    <property type="entry name" value="REGULATOR OF RPOS"/>
    <property type="match status" value="1"/>
</dbReference>
<dbReference type="GO" id="GO:0000976">
    <property type="term" value="F:transcription cis-regulatory region binding"/>
    <property type="evidence" value="ECO:0007669"/>
    <property type="project" value="TreeGrafter"/>
</dbReference>
<dbReference type="InterPro" id="IPR039420">
    <property type="entry name" value="WalR-like"/>
</dbReference>
<comment type="caution">
    <text evidence="12">The sequence shown here is derived from an EMBL/GenBank/DDBJ whole genome shotgun (WGS) entry which is preliminary data.</text>
</comment>
<dbReference type="Pfam" id="PF00072">
    <property type="entry name" value="Response_reg"/>
    <property type="match status" value="1"/>
</dbReference>
<feature type="domain" description="OmpR/PhoB-type" evidence="11">
    <location>
        <begin position="147"/>
        <end position="247"/>
    </location>
</feature>
<feature type="DNA-binding region" description="OmpR/PhoB-type" evidence="9">
    <location>
        <begin position="147"/>
        <end position="247"/>
    </location>
</feature>
<evidence type="ECO:0000256" key="6">
    <source>
        <dbReference type="ARBA" id="ARBA00023125"/>
    </source>
</evidence>
<dbReference type="Pfam" id="PF00486">
    <property type="entry name" value="Trans_reg_C"/>
    <property type="match status" value="1"/>
</dbReference>
<dbReference type="SUPFAM" id="SSF52172">
    <property type="entry name" value="CheY-like"/>
    <property type="match status" value="1"/>
</dbReference>
<dbReference type="PANTHER" id="PTHR48111:SF4">
    <property type="entry name" value="DNA-BINDING DUAL TRANSCRIPTIONAL REGULATOR OMPR"/>
    <property type="match status" value="1"/>
</dbReference>
<evidence type="ECO:0000313" key="13">
    <source>
        <dbReference type="Proteomes" id="UP000249417"/>
    </source>
</evidence>
<dbReference type="GO" id="GO:0032993">
    <property type="term" value="C:protein-DNA complex"/>
    <property type="evidence" value="ECO:0007669"/>
    <property type="project" value="TreeGrafter"/>
</dbReference>
<dbReference type="InterPro" id="IPR036388">
    <property type="entry name" value="WH-like_DNA-bd_sf"/>
</dbReference>
<keyword evidence="7" id="KW-0804">Transcription</keyword>
<proteinExistence type="predicted"/>
<reference evidence="12 13" key="1">
    <citation type="submission" date="2017-08" db="EMBL/GenBank/DDBJ databases">
        <title>Infants hospitalized years apart are colonized by the same room-sourced microbial strains.</title>
        <authorList>
            <person name="Brooks B."/>
            <person name="Olm M.R."/>
            <person name="Firek B.A."/>
            <person name="Baker R."/>
            <person name="Thomas B.C."/>
            <person name="Morowitz M.J."/>
            <person name="Banfield J.F."/>
        </authorList>
    </citation>
    <scope>NUCLEOTIDE SEQUENCE [LARGE SCALE GENOMIC DNA]</scope>
    <source>
        <strain evidence="12">S2_005_002_R2_29</strain>
    </source>
</reference>
<dbReference type="SUPFAM" id="SSF46894">
    <property type="entry name" value="C-terminal effector domain of the bipartite response regulators"/>
    <property type="match status" value="1"/>
</dbReference>
<comment type="subcellular location">
    <subcellularLocation>
        <location evidence="1">Cytoplasm</location>
    </subcellularLocation>
</comment>
<organism evidence="12 13">
    <name type="scientific">Micavibrio aeruginosavorus</name>
    <dbReference type="NCBI Taxonomy" id="349221"/>
    <lineage>
        <taxon>Bacteria</taxon>
        <taxon>Pseudomonadati</taxon>
        <taxon>Bdellovibrionota</taxon>
        <taxon>Bdellovibrionia</taxon>
        <taxon>Bdellovibrionales</taxon>
        <taxon>Pseudobdellovibrionaceae</taxon>
        <taxon>Micavibrio</taxon>
    </lineage>
</organism>
<feature type="domain" description="Response regulatory" evidence="10">
    <location>
        <begin position="16"/>
        <end position="128"/>
    </location>
</feature>
<feature type="modified residue" description="4-aspartylphosphate" evidence="8">
    <location>
        <position position="65"/>
    </location>
</feature>